<evidence type="ECO:0000256" key="5">
    <source>
        <dbReference type="SAM" id="Phobius"/>
    </source>
</evidence>
<evidence type="ECO:0000256" key="2">
    <source>
        <dbReference type="ARBA" id="ARBA00022692"/>
    </source>
</evidence>
<evidence type="ECO:0000313" key="8">
    <source>
        <dbReference type="Proteomes" id="UP000276215"/>
    </source>
</evidence>
<evidence type="ECO:0000256" key="4">
    <source>
        <dbReference type="ARBA" id="ARBA00023136"/>
    </source>
</evidence>
<evidence type="ECO:0000256" key="1">
    <source>
        <dbReference type="ARBA" id="ARBA00004141"/>
    </source>
</evidence>
<organism evidence="7 8">
    <name type="scientific">Choiromyces venosus 120613-1</name>
    <dbReference type="NCBI Taxonomy" id="1336337"/>
    <lineage>
        <taxon>Eukaryota</taxon>
        <taxon>Fungi</taxon>
        <taxon>Dikarya</taxon>
        <taxon>Ascomycota</taxon>
        <taxon>Pezizomycotina</taxon>
        <taxon>Pezizomycetes</taxon>
        <taxon>Pezizales</taxon>
        <taxon>Tuberaceae</taxon>
        <taxon>Choiromyces</taxon>
    </lineage>
</organism>
<reference evidence="7 8" key="1">
    <citation type="journal article" date="2018" name="Nat. Ecol. Evol.">
        <title>Pezizomycetes genomes reveal the molecular basis of ectomycorrhizal truffle lifestyle.</title>
        <authorList>
            <person name="Murat C."/>
            <person name="Payen T."/>
            <person name="Noel B."/>
            <person name="Kuo A."/>
            <person name="Morin E."/>
            <person name="Chen J."/>
            <person name="Kohler A."/>
            <person name="Krizsan K."/>
            <person name="Balestrini R."/>
            <person name="Da Silva C."/>
            <person name="Montanini B."/>
            <person name="Hainaut M."/>
            <person name="Levati E."/>
            <person name="Barry K.W."/>
            <person name="Belfiori B."/>
            <person name="Cichocki N."/>
            <person name="Clum A."/>
            <person name="Dockter R.B."/>
            <person name="Fauchery L."/>
            <person name="Guy J."/>
            <person name="Iotti M."/>
            <person name="Le Tacon F."/>
            <person name="Lindquist E.A."/>
            <person name="Lipzen A."/>
            <person name="Malagnac F."/>
            <person name="Mello A."/>
            <person name="Molinier V."/>
            <person name="Miyauchi S."/>
            <person name="Poulain J."/>
            <person name="Riccioni C."/>
            <person name="Rubini A."/>
            <person name="Sitrit Y."/>
            <person name="Splivallo R."/>
            <person name="Traeger S."/>
            <person name="Wang M."/>
            <person name="Zifcakova L."/>
            <person name="Wipf D."/>
            <person name="Zambonelli A."/>
            <person name="Paolocci F."/>
            <person name="Nowrousian M."/>
            <person name="Ottonello S."/>
            <person name="Baldrian P."/>
            <person name="Spatafora J.W."/>
            <person name="Henrissat B."/>
            <person name="Nagy L.G."/>
            <person name="Aury J.M."/>
            <person name="Wincker P."/>
            <person name="Grigoriev I.V."/>
            <person name="Bonfante P."/>
            <person name="Martin F.M."/>
        </authorList>
    </citation>
    <scope>NUCLEOTIDE SEQUENCE [LARGE SCALE GENOMIC DNA]</scope>
    <source>
        <strain evidence="7 8">120613-1</strain>
    </source>
</reference>
<feature type="domain" description="Major facilitator superfamily (MFS) profile" evidence="6">
    <location>
        <begin position="180"/>
        <end position="389"/>
    </location>
</feature>
<keyword evidence="3 5" id="KW-1133">Transmembrane helix</keyword>
<dbReference type="AlphaFoldDB" id="A0A3N4K5Z0"/>
<feature type="transmembrane region" description="Helical" evidence="5">
    <location>
        <begin position="274"/>
        <end position="293"/>
    </location>
</feature>
<dbReference type="InterPro" id="IPR036259">
    <property type="entry name" value="MFS_trans_sf"/>
</dbReference>
<name>A0A3N4K5Z0_9PEZI</name>
<keyword evidence="2 5" id="KW-0812">Transmembrane</keyword>
<keyword evidence="8" id="KW-1185">Reference proteome</keyword>
<dbReference type="STRING" id="1336337.A0A3N4K5Z0"/>
<dbReference type="PANTHER" id="PTHR23514">
    <property type="entry name" value="BYPASS OF STOP CODON PROTEIN 6"/>
    <property type="match status" value="1"/>
</dbReference>
<proteinExistence type="predicted"/>
<dbReference type="OrthoDB" id="413079at2759"/>
<evidence type="ECO:0000256" key="3">
    <source>
        <dbReference type="ARBA" id="ARBA00022989"/>
    </source>
</evidence>
<feature type="transmembrane region" description="Helical" evidence="5">
    <location>
        <begin position="113"/>
        <end position="131"/>
    </location>
</feature>
<dbReference type="PANTHER" id="PTHR23514:SF6">
    <property type="entry name" value="MAJOR FACILITATOR SUPERFAMILY (MFS) PROFILE DOMAIN-CONTAINING PROTEIN"/>
    <property type="match status" value="1"/>
</dbReference>
<evidence type="ECO:0000259" key="6">
    <source>
        <dbReference type="PROSITE" id="PS50850"/>
    </source>
</evidence>
<feature type="transmembrane region" description="Helical" evidence="5">
    <location>
        <begin position="80"/>
        <end position="101"/>
    </location>
</feature>
<comment type="subcellular location">
    <subcellularLocation>
        <location evidence="1">Membrane</location>
        <topology evidence="1">Multi-pass membrane protein</topology>
    </subcellularLocation>
</comment>
<dbReference type="Proteomes" id="UP000276215">
    <property type="component" value="Unassembled WGS sequence"/>
</dbReference>
<dbReference type="SUPFAM" id="SSF103473">
    <property type="entry name" value="MFS general substrate transporter"/>
    <property type="match status" value="1"/>
</dbReference>
<evidence type="ECO:0000313" key="7">
    <source>
        <dbReference type="EMBL" id="RPB05944.1"/>
    </source>
</evidence>
<dbReference type="Gene3D" id="1.20.1250.20">
    <property type="entry name" value="MFS general substrate transporter like domains"/>
    <property type="match status" value="2"/>
</dbReference>
<feature type="transmembrane region" description="Helical" evidence="5">
    <location>
        <begin position="299"/>
        <end position="316"/>
    </location>
</feature>
<accession>A0A3N4K5Z0</accession>
<feature type="transmembrane region" description="Helical" evidence="5">
    <location>
        <begin position="361"/>
        <end position="381"/>
    </location>
</feature>
<dbReference type="InterPro" id="IPR020846">
    <property type="entry name" value="MFS_dom"/>
</dbReference>
<dbReference type="GO" id="GO:0016020">
    <property type="term" value="C:membrane"/>
    <property type="evidence" value="ECO:0007669"/>
    <property type="project" value="UniProtKB-SubCell"/>
</dbReference>
<dbReference type="FunFam" id="1.20.1250.20:FF:000286">
    <property type="entry name" value="MFS efflux transporter"/>
    <property type="match status" value="1"/>
</dbReference>
<dbReference type="Pfam" id="PF07690">
    <property type="entry name" value="MFS_1"/>
    <property type="match status" value="2"/>
</dbReference>
<keyword evidence="4 5" id="KW-0472">Membrane</keyword>
<protein>
    <submittedName>
        <fullName evidence="7">MFS general substrate transporter</fullName>
    </submittedName>
</protein>
<feature type="transmembrane region" description="Helical" evidence="5">
    <location>
        <begin position="179"/>
        <end position="199"/>
    </location>
</feature>
<gene>
    <name evidence="7" type="ORF">L873DRAFT_1832210</name>
</gene>
<sequence length="389" mass="42101">MPPAYHTQPLYRGTTPGYAETNPQELRQEEGIGIVQSLRSPPINLLRLTAACCLNFCNGTNDAAPGALIPYMEKHYDIEYAIVSLIFLSNAAGFIFSAAVSQVLYTRIGRARTILVGVLMMALAYVVVAVTPPFGAVVLARCNVFASSLARSTTVFGYVHVRFYVLRAMASRGILWSRFYLLLLGIAIFNTCLATTPIPRPGGNTDVLSTKDILRKIKRGAEVAIGGWTVSFLITARAGDPDEVGYVVSGFWAGITVGRLVLSHLCTRIGERLSVFTLTAGSIIFQVLIWAIPNITSNAVSASLVGLLLGPLYPCVMTITTELIDKRLHVSSLTFISAFGSSGGAIAPFTTGMLASKFGAWVLHPVSIGMFVAMEIPWFLLPRMRKRSE</sequence>
<dbReference type="GO" id="GO:0022857">
    <property type="term" value="F:transmembrane transporter activity"/>
    <property type="evidence" value="ECO:0007669"/>
    <property type="project" value="InterPro"/>
</dbReference>
<dbReference type="InterPro" id="IPR051788">
    <property type="entry name" value="MFS_Transporter"/>
</dbReference>
<feature type="transmembrane region" description="Helical" evidence="5">
    <location>
        <begin position="244"/>
        <end position="262"/>
    </location>
</feature>
<dbReference type="EMBL" id="ML120351">
    <property type="protein sequence ID" value="RPB05944.1"/>
    <property type="molecule type" value="Genomic_DNA"/>
</dbReference>
<feature type="transmembrane region" description="Helical" evidence="5">
    <location>
        <begin position="328"/>
        <end position="349"/>
    </location>
</feature>
<dbReference type="PROSITE" id="PS50850">
    <property type="entry name" value="MFS"/>
    <property type="match status" value="1"/>
</dbReference>
<dbReference type="InterPro" id="IPR011701">
    <property type="entry name" value="MFS"/>
</dbReference>